<dbReference type="Proteomes" id="UP001205337">
    <property type="component" value="Unassembled WGS sequence"/>
</dbReference>
<sequence length="599" mass="58605">MSGERTPRRLVAMLAAGGLAVALVGTTVTASSAAWTDQEWDGSTLGSLDCTASGIVDSRAWGRVLSGEVTGTSLDPVLATDGITVDNVAPASTSTGTSQAAPVTDLGADAWSAGLGVSALSSLDLGAGVILPLDAGTGTYTQFGRATSGGMATGAAGAVTSAAGGLVSIDTPTGSTPRLGTLRLSDVLDSVLPGLGTPVSRLADVDLEVGAVASIADLDGCALLWDPASLGTSLDREYLVAALRLALTGDVVAGFGVSLDATLGTLQSELDARLTQTVDAAVVSSVASLLTTALAGIGGIAVDPAAVTVAVGGSIDLAPVRALLASDITDGVVTVNLASGRVSADLAALLGDAYADGDGLNGRDPNTSVLQPAVLDALLDRLSAVIADFVTNTIQPAISQAVLGTAITVTVVSLLDATVTVVVPVTVPQIIQVRSVVSGSIGGFTGASGYPAPTVATTVQLVPGQSGALLTALNGLVATVTGPIVGAVTTSVLPAIGGIVVTPLLSDLSATTTATLSSVVGTALPALIDDLAPVLDVLAQLVDVTLNAQPDQPGSVGPPAAATSGRFFVSALHVGVVNGATTLLSLWAASASVGPQARR</sequence>
<evidence type="ECO:0000313" key="3">
    <source>
        <dbReference type="Proteomes" id="UP001205337"/>
    </source>
</evidence>
<name>A0ABT1ZJ73_9MICO</name>
<protein>
    <submittedName>
        <fullName evidence="2">Choice-of-anchor G family protein</fullName>
    </submittedName>
</protein>
<gene>
    <name evidence="2" type="ORF">NUH29_14415</name>
</gene>
<proteinExistence type="predicted"/>
<dbReference type="NCBIfam" id="NF033766">
    <property type="entry name" value="choice_anch_G"/>
    <property type="match status" value="1"/>
</dbReference>
<keyword evidence="3" id="KW-1185">Reference proteome</keyword>
<feature type="chain" id="PRO_5046467543" evidence="1">
    <location>
        <begin position="34"/>
        <end position="599"/>
    </location>
</feature>
<comment type="caution">
    <text evidence="2">The sequence shown here is derived from an EMBL/GenBank/DDBJ whole genome shotgun (WGS) entry which is preliminary data.</text>
</comment>
<reference evidence="2 3" key="1">
    <citation type="submission" date="2022-08" db="EMBL/GenBank/DDBJ databases">
        <authorList>
            <person name="Li F."/>
        </authorList>
    </citation>
    <scope>NUCLEOTIDE SEQUENCE [LARGE SCALE GENOMIC DNA]</scope>
    <source>
        <strain evidence="2 3">10F1B-8-1</strain>
    </source>
</reference>
<keyword evidence="1" id="KW-0732">Signal</keyword>
<dbReference type="RefSeq" id="WP_258799960.1">
    <property type="nucleotide sequence ID" value="NZ_JANTHX010000009.1"/>
</dbReference>
<accession>A0ABT1ZJ73</accession>
<organism evidence="2 3">
    <name type="scientific">Protaetiibacter mangrovi</name>
    <dbReference type="NCBI Taxonomy" id="2970926"/>
    <lineage>
        <taxon>Bacteria</taxon>
        <taxon>Bacillati</taxon>
        <taxon>Actinomycetota</taxon>
        <taxon>Actinomycetes</taxon>
        <taxon>Micrococcales</taxon>
        <taxon>Microbacteriaceae</taxon>
        <taxon>Protaetiibacter</taxon>
    </lineage>
</organism>
<dbReference type="InterPro" id="IPR047900">
    <property type="entry name" value="Choice_anch_G"/>
</dbReference>
<evidence type="ECO:0000256" key="1">
    <source>
        <dbReference type="SAM" id="SignalP"/>
    </source>
</evidence>
<dbReference type="EMBL" id="JANTHX010000009">
    <property type="protein sequence ID" value="MCS0500742.1"/>
    <property type="molecule type" value="Genomic_DNA"/>
</dbReference>
<evidence type="ECO:0000313" key="2">
    <source>
        <dbReference type="EMBL" id="MCS0500742.1"/>
    </source>
</evidence>
<feature type="signal peptide" evidence="1">
    <location>
        <begin position="1"/>
        <end position="33"/>
    </location>
</feature>